<accession>A0A2T0M4P6</accession>
<gene>
    <name evidence="2" type="ORF">B0I32_13336</name>
</gene>
<dbReference type="InterPro" id="IPR023214">
    <property type="entry name" value="HAD_sf"/>
</dbReference>
<dbReference type="Gene3D" id="1.10.150.750">
    <property type="match status" value="1"/>
</dbReference>
<dbReference type="PANTHER" id="PTHR43316:SF9">
    <property type="entry name" value="ACID DEHALOGENASE, PUTATIVE (AFU_ORTHOLOGUE AFUA_6G14460)-RELATED"/>
    <property type="match status" value="1"/>
</dbReference>
<evidence type="ECO:0000313" key="3">
    <source>
        <dbReference type="Proteomes" id="UP000238312"/>
    </source>
</evidence>
<proteinExistence type="predicted"/>
<protein>
    <submittedName>
        <fullName evidence="2">2-haloacid dehalogenase</fullName>
    </submittedName>
</protein>
<dbReference type="SFLD" id="SFLDS00003">
    <property type="entry name" value="Haloacid_Dehalogenase"/>
    <property type="match status" value="1"/>
</dbReference>
<dbReference type="SFLD" id="SFLDG01129">
    <property type="entry name" value="C1.5:_HAD__Beta-PGM__Phosphata"/>
    <property type="match status" value="1"/>
</dbReference>
<dbReference type="InterPro" id="IPR036412">
    <property type="entry name" value="HAD-like_sf"/>
</dbReference>
<dbReference type="AlphaFoldDB" id="A0A2T0M4P6"/>
<dbReference type="Pfam" id="PF00702">
    <property type="entry name" value="Hydrolase"/>
    <property type="match status" value="1"/>
</dbReference>
<dbReference type="Gene3D" id="3.40.50.1000">
    <property type="entry name" value="HAD superfamily/HAD-like"/>
    <property type="match status" value="1"/>
</dbReference>
<dbReference type="PANTHER" id="PTHR43316">
    <property type="entry name" value="HYDROLASE, HALOACID DELAHOGENASE-RELATED"/>
    <property type="match status" value="1"/>
</dbReference>
<organism evidence="2 3">
    <name type="scientific">Nonomuraea fuscirosea</name>
    <dbReference type="NCBI Taxonomy" id="1291556"/>
    <lineage>
        <taxon>Bacteria</taxon>
        <taxon>Bacillati</taxon>
        <taxon>Actinomycetota</taxon>
        <taxon>Actinomycetes</taxon>
        <taxon>Streptosporangiales</taxon>
        <taxon>Streptosporangiaceae</taxon>
        <taxon>Nonomuraea</taxon>
    </lineage>
</organism>
<evidence type="ECO:0000256" key="1">
    <source>
        <dbReference type="ARBA" id="ARBA00022801"/>
    </source>
</evidence>
<reference evidence="2 3" key="1">
    <citation type="submission" date="2018-03" db="EMBL/GenBank/DDBJ databases">
        <title>Genomic Encyclopedia of Type Strains, Phase III (KMG-III): the genomes of soil and plant-associated and newly described type strains.</title>
        <authorList>
            <person name="Whitman W."/>
        </authorList>
    </citation>
    <scope>NUCLEOTIDE SEQUENCE [LARGE SCALE GENOMIC DNA]</scope>
    <source>
        <strain evidence="2 3">CGMCC 4.7104</strain>
    </source>
</reference>
<dbReference type="PRINTS" id="PR00413">
    <property type="entry name" value="HADHALOGNASE"/>
</dbReference>
<dbReference type="EMBL" id="PVNG01000033">
    <property type="protein sequence ID" value="PRX52026.1"/>
    <property type="molecule type" value="Genomic_DNA"/>
</dbReference>
<dbReference type="InterPro" id="IPR051540">
    <property type="entry name" value="S-2-haloacid_dehalogenase"/>
</dbReference>
<dbReference type="InterPro" id="IPR006439">
    <property type="entry name" value="HAD-SF_hydro_IA"/>
</dbReference>
<keyword evidence="1" id="KW-0378">Hydrolase</keyword>
<evidence type="ECO:0000313" key="2">
    <source>
        <dbReference type="EMBL" id="PRX52026.1"/>
    </source>
</evidence>
<dbReference type="SUPFAM" id="SSF56784">
    <property type="entry name" value="HAD-like"/>
    <property type="match status" value="1"/>
</dbReference>
<sequence length="227" mass="25366">MTVMMGFMRWVTFDVFGTLVDWRHGIRTGVELVAPGKGAEVLEAYVRHERDVQSESPTMRYRLLTAEALRRACAEEKVELGADDASVLAATLPYWPVFPEVGAELSALREAGWRLGLLTNCDRDLVAETRRRLAVPVEAVVTAEDVGAYKPATAHFEAFGRAYEPEVWVHVAQSYFHDMVPAHRLGLPRVWINRQGQRPDDETIIQRAQPDLRGLLEAVENASTPAG</sequence>
<dbReference type="Proteomes" id="UP000238312">
    <property type="component" value="Unassembled WGS sequence"/>
</dbReference>
<dbReference type="GO" id="GO:0016787">
    <property type="term" value="F:hydrolase activity"/>
    <property type="evidence" value="ECO:0007669"/>
    <property type="project" value="UniProtKB-KW"/>
</dbReference>
<name>A0A2T0M4P6_9ACTN</name>
<comment type="caution">
    <text evidence="2">The sequence shown here is derived from an EMBL/GenBank/DDBJ whole genome shotgun (WGS) entry which is preliminary data.</text>
</comment>
<keyword evidence="3" id="KW-1185">Reference proteome</keyword>